<reference evidence="1" key="1">
    <citation type="submission" date="2020-08" db="EMBL/GenBank/DDBJ databases">
        <title>Multicomponent nature underlies the extraordinary mechanical properties of spider dragline silk.</title>
        <authorList>
            <person name="Kono N."/>
            <person name="Nakamura H."/>
            <person name="Mori M."/>
            <person name="Yoshida Y."/>
            <person name="Ohtoshi R."/>
            <person name="Malay A.D."/>
            <person name="Moran D.A.P."/>
            <person name="Tomita M."/>
            <person name="Numata K."/>
            <person name="Arakawa K."/>
        </authorList>
    </citation>
    <scope>NUCLEOTIDE SEQUENCE</scope>
</reference>
<keyword evidence="2" id="KW-1185">Reference proteome</keyword>
<dbReference type="AlphaFoldDB" id="A0A8X6N4Z6"/>
<dbReference type="EMBL" id="BMAW01054025">
    <property type="protein sequence ID" value="GFS94075.1"/>
    <property type="molecule type" value="Genomic_DNA"/>
</dbReference>
<comment type="caution">
    <text evidence="1">The sequence shown here is derived from an EMBL/GenBank/DDBJ whole genome shotgun (WGS) entry which is preliminary data.</text>
</comment>
<gene>
    <name evidence="1" type="ORF">NPIL_636161</name>
</gene>
<accession>A0A8X6N4Z6</accession>
<organism evidence="1 2">
    <name type="scientific">Nephila pilipes</name>
    <name type="common">Giant wood spider</name>
    <name type="synonym">Nephila maculata</name>
    <dbReference type="NCBI Taxonomy" id="299642"/>
    <lineage>
        <taxon>Eukaryota</taxon>
        <taxon>Metazoa</taxon>
        <taxon>Ecdysozoa</taxon>
        <taxon>Arthropoda</taxon>
        <taxon>Chelicerata</taxon>
        <taxon>Arachnida</taxon>
        <taxon>Araneae</taxon>
        <taxon>Araneomorphae</taxon>
        <taxon>Entelegynae</taxon>
        <taxon>Araneoidea</taxon>
        <taxon>Nephilidae</taxon>
        <taxon>Nephila</taxon>
    </lineage>
</organism>
<dbReference type="Proteomes" id="UP000887013">
    <property type="component" value="Unassembled WGS sequence"/>
</dbReference>
<protein>
    <submittedName>
        <fullName evidence="1">Uncharacterized protein</fullName>
    </submittedName>
</protein>
<name>A0A8X6N4Z6_NEPPI</name>
<proteinExistence type="predicted"/>
<evidence type="ECO:0000313" key="1">
    <source>
        <dbReference type="EMBL" id="GFS94075.1"/>
    </source>
</evidence>
<evidence type="ECO:0000313" key="2">
    <source>
        <dbReference type="Proteomes" id="UP000887013"/>
    </source>
</evidence>
<sequence>MKLSQHIIDLHEEIAKSNLSTPSNVAYVRQRTPSQVISACPRNQLTTTLAQRRQHNPENKWRCCCRLPHHTKASAQAHPGAKCRETFCHCLVNLEPAKNYNAPRSTIEDPFRS</sequence>